<feature type="non-terminal residue" evidence="1">
    <location>
        <position position="1"/>
    </location>
</feature>
<dbReference type="EMBL" id="BART01022438">
    <property type="protein sequence ID" value="GAG96363.1"/>
    <property type="molecule type" value="Genomic_DNA"/>
</dbReference>
<feature type="non-terminal residue" evidence="1">
    <location>
        <position position="288"/>
    </location>
</feature>
<comment type="caution">
    <text evidence="1">The sequence shown here is derived from an EMBL/GenBank/DDBJ whole genome shotgun (WGS) entry which is preliminary data.</text>
</comment>
<accession>X1CJE7</accession>
<gene>
    <name evidence="1" type="ORF">S01H4_41070</name>
</gene>
<sequence length="288" mass="33115">ICDRWNISYTRGKTYRSECRKIEPDIQEPEGEHPVIVNLPPVKIREYKKKRVRRGDEEEAGLHLGDGHAGKITPSFNEDVYSQRMDTMFDSIMTIITLHRNMYPINRLRIFVTGDNTQGENPFQGSIIGAVKMGARDQTVKLAYPTFVRLISSLKQEFAEVVLEGYPGNHGYERLAPETSREDLRLYDLLRAYFGDKKGITINIHEKFGDMVEVMGFRFFCTHLDGIPSTQGIPLFAIKRRLDAWFIQFGGFNYALGGHFHKRVIGDEMSSRYEFSMVSTLVSDDEWA</sequence>
<name>X1CJE7_9ZZZZ</name>
<organism evidence="1">
    <name type="scientific">marine sediment metagenome</name>
    <dbReference type="NCBI Taxonomy" id="412755"/>
    <lineage>
        <taxon>unclassified sequences</taxon>
        <taxon>metagenomes</taxon>
        <taxon>ecological metagenomes</taxon>
    </lineage>
</organism>
<evidence type="ECO:0000313" key="1">
    <source>
        <dbReference type="EMBL" id="GAG96363.1"/>
    </source>
</evidence>
<reference evidence="1" key="1">
    <citation type="journal article" date="2014" name="Front. Microbiol.">
        <title>High frequency of phylogenetically diverse reductive dehalogenase-homologous genes in deep subseafloor sedimentary metagenomes.</title>
        <authorList>
            <person name="Kawai M."/>
            <person name="Futagami T."/>
            <person name="Toyoda A."/>
            <person name="Takaki Y."/>
            <person name="Nishi S."/>
            <person name="Hori S."/>
            <person name="Arai W."/>
            <person name="Tsubouchi T."/>
            <person name="Morono Y."/>
            <person name="Uchiyama I."/>
            <person name="Ito T."/>
            <person name="Fujiyama A."/>
            <person name="Inagaki F."/>
            <person name="Takami H."/>
        </authorList>
    </citation>
    <scope>NUCLEOTIDE SEQUENCE</scope>
    <source>
        <strain evidence="1">Expedition CK06-06</strain>
    </source>
</reference>
<proteinExistence type="predicted"/>
<dbReference type="AlphaFoldDB" id="X1CJE7"/>
<protein>
    <submittedName>
        <fullName evidence="1">Uncharacterized protein</fullName>
    </submittedName>
</protein>
<dbReference type="InterPro" id="IPR029052">
    <property type="entry name" value="Metallo-depent_PP-like"/>
</dbReference>
<dbReference type="SUPFAM" id="SSF56300">
    <property type="entry name" value="Metallo-dependent phosphatases"/>
    <property type="match status" value="1"/>
</dbReference>